<dbReference type="InterPro" id="IPR019278">
    <property type="entry name" value="DICT_dom"/>
</dbReference>
<accession>A0A1H1AVG6</accession>
<dbReference type="Proteomes" id="UP000199289">
    <property type="component" value="Unassembled WGS sequence"/>
</dbReference>
<dbReference type="GO" id="GO:0016301">
    <property type="term" value="F:kinase activity"/>
    <property type="evidence" value="ECO:0007669"/>
    <property type="project" value="UniProtKB-KW"/>
</dbReference>
<keyword evidence="5" id="KW-1185">Reference proteome</keyword>
<evidence type="ECO:0000313" key="3">
    <source>
        <dbReference type="EMBL" id="SDQ43136.1"/>
    </source>
</evidence>
<feature type="domain" description="DICT" evidence="1">
    <location>
        <begin position="90"/>
        <end position="205"/>
    </location>
</feature>
<dbReference type="EMBL" id="QQST01000001">
    <property type="protein sequence ID" value="RDI70515.1"/>
    <property type="molecule type" value="Genomic_DNA"/>
</dbReference>
<keyword evidence="2" id="KW-0808">Transferase</keyword>
<dbReference type="AlphaFoldDB" id="A0A1H1AVG6"/>
<keyword evidence="2" id="KW-0418">Kinase</keyword>
<dbReference type="PIRSF" id="PIRSF030471">
    <property type="entry name" value="STR_Vng0742h_prd"/>
    <property type="match status" value="1"/>
</dbReference>
<organism evidence="3 4">
    <name type="scientific">Halopelagius longus</name>
    <dbReference type="NCBI Taxonomy" id="1236180"/>
    <lineage>
        <taxon>Archaea</taxon>
        <taxon>Methanobacteriati</taxon>
        <taxon>Methanobacteriota</taxon>
        <taxon>Stenosarchaea group</taxon>
        <taxon>Halobacteria</taxon>
        <taxon>Halobacteriales</taxon>
        <taxon>Haloferacaceae</taxon>
    </lineage>
</organism>
<reference evidence="3" key="1">
    <citation type="submission" date="2016-10" db="EMBL/GenBank/DDBJ databases">
        <authorList>
            <person name="de Groot N.N."/>
        </authorList>
    </citation>
    <scope>NUCLEOTIDE SEQUENCE [LARGE SCALE GENOMIC DNA]</scope>
    <source>
        <strain evidence="3">CGMCC 1.12397</strain>
    </source>
</reference>
<name>A0A1H1AVG6_9EURY</name>
<proteinExistence type="predicted"/>
<protein>
    <submittedName>
        <fullName evidence="3">DICT domain-containing protein</fullName>
    </submittedName>
    <submittedName>
        <fullName evidence="2">Histidine kinase</fullName>
    </submittedName>
</protein>
<dbReference type="RefSeq" id="WP_092535262.1">
    <property type="nucleotide sequence ID" value="NZ_FNKQ01000002.1"/>
</dbReference>
<gene>
    <name evidence="2" type="ORF">DWB78_01580</name>
    <name evidence="3" type="ORF">SAMN05216278_1490</name>
</gene>
<evidence type="ECO:0000313" key="4">
    <source>
        <dbReference type="Proteomes" id="UP000199289"/>
    </source>
</evidence>
<dbReference type="Proteomes" id="UP000255421">
    <property type="component" value="Unassembled WGS sequence"/>
</dbReference>
<evidence type="ECO:0000313" key="5">
    <source>
        <dbReference type="Proteomes" id="UP000255421"/>
    </source>
</evidence>
<dbReference type="InterPro" id="IPR016954">
    <property type="entry name" value="Uncharacterised_Vng0742h"/>
</dbReference>
<dbReference type="OrthoDB" id="198447at2157"/>
<evidence type="ECO:0000313" key="2">
    <source>
        <dbReference type="EMBL" id="RDI70515.1"/>
    </source>
</evidence>
<dbReference type="Pfam" id="PF10069">
    <property type="entry name" value="DICT"/>
    <property type="match status" value="1"/>
</dbReference>
<reference evidence="4" key="2">
    <citation type="submission" date="2016-10" db="EMBL/GenBank/DDBJ databases">
        <authorList>
            <person name="Varghese N."/>
            <person name="Submissions S."/>
        </authorList>
    </citation>
    <scope>NUCLEOTIDE SEQUENCE [LARGE SCALE GENOMIC DNA]</scope>
    <source>
        <strain evidence="4">CGMCC 1.12397</strain>
    </source>
</reference>
<dbReference type="EMBL" id="FNKQ01000002">
    <property type="protein sequence ID" value="SDQ43136.1"/>
    <property type="molecule type" value="Genomic_DNA"/>
</dbReference>
<reference evidence="2 5" key="3">
    <citation type="submission" date="2018-07" db="EMBL/GenBank/DDBJ databases">
        <title>Genome sequence of extremly halophilic archaeon Halopelagius longus strain BC12-B1.</title>
        <authorList>
            <person name="Zhang X."/>
        </authorList>
    </citation>
    <scope>NUCLEOTIDE SEQUENCE [LARGE SCALE GENOMIC DNA]</scope>
    <source>
        <strain evidence="2 5">BC12-B1</strain>
    </source>
</reference>
<evidence type="ECO:0000259" key="1">
    <source>
        <dbReference type="Pfam" id="PF10069"/>
    </source>
</evidence>
<sequence length="248" mass="27657">MSLLELVEDVEARRKTLYVDADDRSAVESVRERFSDRNVTVVAASSEPDLPEYAMLTDGDDVLAATALSELRPADEVRTPGFEAEPYRPILDELDETFFASYDTEQMLAASREIEDRAWRSGTGRLYAGFQRYSILEEQLRVYEQLGTKAELDVAALAAPDAELPSHESTFAVRPASSPEIRRVWFVAFDGGPRPDDGCALIAEERGPRRFSGFWTYDADTVEGLFEHVTDRYLDARGGSPSSARSDV</sequence>